<name>A1UIZ1_MYCSK</name>
<organism evidence="7">
    <name type="scientific">Mycobacterium sp. (strain KMS)</name>
    <dbReference type="NCBI Taxonomy" id="189918"/>
    <lineage>
        <taxon>Bacteria</taxon>
        <taxon>Bacillati</taxon>
        <taxon>Actinomycetota</taxon>
        <taxon>Actinomycetes</taxon>
        <taxon>Mycobacteriales</taxon>
        <taxon>Mycobacteriaceae</taxon>
        <taxon>Mycobacterium</taxon>
    </lineage>
</organism>
<evidence type="ECO:0000256" key="3">
    <source>
        <dbReference type="ARBA" id="ARBA00022692"/>
    </source>
</evidence>
<sequence>MAKENRSPRRVNALLPGLTMMWLTPILRFNHMVYTNSGGTMSGPVPGDGDAAELAQFGYSQSLERRTGKFASFAVAFAFVSIATGIFTTYGSVLNSSGPIGIWTWPIAVVGQLAVAFVLGALASRIPVTGYHYQWMSRLANPVLGWIIGWISFTFLAIVVCAVDYTIASTILPVLLNYESTATIAWLITAGVLLIQFLLVAFSTPWAERVNNSFVTLELIGMVALTVLLLVVAAIRGDMDFGNLFSKGAVPAEGFWSFGDWTSAGPWMLGFLLGAFTIVGFESAANLAEETHDPERVVPRAMCQAVLASGVLGFLFLVAVTLAAGDPIALAESGTPIADVIESTLGSVVATLLLLMVVLAIFACGLVIMITGVRLTWAMSRDKRFPGWQQWDQISSRFHTPFKAAVLYFVVANLILAIFSRSETALFTLFGAATLLPAVMYASTVVLYLIKRKSLPANGKFDLGAWEIPVVAVAVVWLAFELALFRDSSFKEAWSYVIVMVVIGALYLGYLLATRGRHGLSMPDMHSIDAELDREAAKD</sequence>
<dbReference type="Pfam" id="PF13520">
    <property type="entry name" value="AA_permease_2"/>
    <property type="match status" value="1"/>
</dbReference>
<feature type="transmembrane region" description="Helical" evidence="6">
    <location>
        <begin position="184"/>
        <end position="202"/>
    </location>
</feature>
<keyword evidence="2" id="KW-0813">Transport</keyword>
<feature type="transmembrane region" description="Helical" evidence="6">
    <location>
        <begin position="264"/>
        <end position="284"/>
    </location>
</feature>
<feature type="transmembrane region" description="Helical" evidence="6">
    <location>
        <begin position="214"/>
        <end position="235"/>
    </location>
</feature>
<evidence type="ECO:0000313" key="7">
    <source>
        <dbReference type="EMBL" id="ABL92799.1"/>
    </source>
</evidence>
<evidence type="ECO:0000256" key="6">
    <source>
        <dbReference type="SAM" id="Phobius"/>
    </source>
</evidence>
<feature type="transmembrane region" description="Helical" evidence="6">
    <location>
        <begin position="305"/>
        <end position="325"/>
    </location>
</feature>
<feature type="transmembrane region" description="Helical" evidence="6">
    <location>
        <begin position="425"/>
        <end position="449"/>
    </location>
</feature>
<keyword evidence="3 6" id="KW-0812">Transmembrane</keyword>
<dbReference type="GO" id="GO:0016020">
    <property type="term" value="C:membrane"/>
    <property type="evidence" value="ECO:0007669"/>
    <property type="project" value="UniProtKB-SubCell"/>
</dbReference>
<dbReference type="Gene3D" id="1.20.1740.10">
    <property type="entry name" value="Amino acid/polyamine transporter I"/>
    <property type="match status" value="1"/>
</dbReference>
<accession>A1UIZ1</accession>
<gene>
    <name evidence="7" type="ordered locus">Mkms_3605</name>
</gene>
<evidence type="ECO:0000256" key="4">
    <source>
        <dbReference type="ARBA" id="ARBA00022989"/>
    </source>
</evidence>
<dbReference type="PANTHER" id="PTHR45649:SF26">
    <property type="entry name" value="OS04G0435100 PROTEIN"/>
    <property type="match status" value="1"/>
</dbReference>
<feature type="transmembrane region" description="Helical" evidence="6">
    <location>
        <begin position="398"/>
        <end position="419"/>
    </location>
</feature>
<comment type="subcellular location">
    <subcellularLocation>
        <location evidence="1">Membrane</location>
        <topology evidence="1">Multi-pass membrane protein</topology>
    </subcellularLocation>
</comment>
<keyword evidence="4 6" id="KW-1133">Transmembrane helix</keyword>
<evidence type="ECO:0000256" key="5">
    <source>
        <dbReference type="ARBA" id="ARBA00023136"/>
    </source>
</evidence>
<evidence type="ECO:0000256" key="2">
    <source>
        <dbReference type="ARBA" id="ARBA00022448"/>
    </source>
</evidence>
<dbReference type="AlphaFoldDB" id="A1UIZ1"/>
<protein>
    <submittedName>
        <fullName evidence="7">Amino acid/polyamine/organocation transporter, APC superfamily</fullName>
    </submittedName>
</protein>
<feature type="transmembrane region" description="Helical" evidence="6">
    <location>
        <begin position="102"/>
        <end position="122"/>
    </location>
</feature>
<evidence type="ECO:0000256" key="1">
    <source>
        <dbReference type="ARBA" id="ARBA00004141"/>
    </source>
</evidence>
<feature type="transmembrane region" description="Helical" evidence="6">
    <location>
        <begin position="345"/>
        <end position="377"/>
    </location>
</feature>
<dbReference type="PANTHER" id="PTHR45649">
    <property type="entry name" value="AMINO-ACID PERMEASE BAT1"/>
    <property type="match status" value="1"/>
</dbReference>
<feature type="transmembrane region" description="Helical" evidence="6">
    <location>
        <begin position="493"/>
        <end position="513"/>
    </location>
</feature>
<feature type="transmembrane region" description="Helical" evidence="6">
    <location>
        <begin position="70"/>
        <end position="90"/>
    </location>
</feature>
<proteinExistence type="predicted"/>
<feature type="transmembrane region" description="Helical" evidence="6">
    <location>
        <begin position="143"/>
        <end position="172"/>
    </location>
</feature>
<dbReference type="HOGENOM" id="CLU_004495_0_2_11"/>
<dbReference type="PIRSF" id="PIRSF006060">
    <property type="entry name" value="AA_transporter"/>
    <property type="match status" value="1"/>
</dbReference>
<dbReference type="STRING" id="189918.Mkms_3605"/>
<dbReference type="EMBL" id="CP000518">
    <property type="protein sequence ID" value="ABL92799.1"/>
    <property type="molecule type" value="Genomic_DNA"/>
</dbReference>
<keyword evidence="5 6" id="KW-0472">Membrane</keyword>
<reference evidence="7" key="1">
    <citation type="submission" date="2006-12" db="EMBL/GenBank/DDBJ databases">
        <title>Complete sequence of chromosome of Mycobacterium sp. KMS.</title>
        <authorList>
            <consortium name="US DOE Joint Genome Institute"/>
            <person name="Copeland A."/>
            <person name="Lucas S."/>
            <person name="Lapidus A."/>
            <person name="Barry K."/>
            <person name="Detter J.C."/>
            <person name="Glavina del Rio T."/>
            <person name="Hammon N."/>
            <person name="Israni S."/>
            <person name="Dalin E."/>
            <person name="Tice H."/>
            <person name="Pitluck S."/>
            <person name="Kiss H."/>
            <person name="Brettin T."/>
            <person name="Bruce D."/>
            <person name="Han C."/>
            <person name="Tapia R."/>
            <person name="Gilna P."/>
            <person name="Schmutz J."/>
            <person name="Larimer F."/>
            <person name="Land M."/>
            <person name="Hauser L."/>
            <person name="Kyrpides N."/>
            <person name="Mikhailova N."/>
            <person name="Miller C.D."/>
            <person name="Richardson P."/>
        </authorList>
    </citation>
    <scope>NUCLEOTIDE SEQUENCE [LARGE SCALE GENOMIC DNA]</scope>
    <source>
        <strain evidence="7">KMS</strain>
    </source>
</reference>
<dbReference type="KEGG" id="mkm:Mkms_3605"/>
<feature type="transmembrane region" description="Helical" evidence="6">
    <location>
        <begin position="461"/>
        <end position="481"/>
    </location>
</feature>
<dbReference type="InterPro" id="IPR002293">
    <property type="entry name" value="AA/rel_permease1"/>
</dbReference>
<dbReference type="GO" id="GO:0022857">
    <property type="term" value="F:transmembrane transporter activity"/>
    <property type="evidence" value="ECO:0007669"/>
    <property type="project" value="InterPro"/>
</dbReference>